<dbReference type="PATRIC" id="fig|445710.3.peg.3039"/>
<dbReference type="EMBL" id="CP014841">
    <property type="protein sequence ID" value="AND70495.1"/>
    <property type="molecule type" value="Genomic_DNA"/>
</dbReference>
<protein>
    <recommendedName>
        <fullName evidence="1">Protein CR006 P-loop domain-containing protein</fullName>
    </recommendedName>
</protein>
<evidence type="ECO:0000259" key="1">
    <source>
        <dbReference type="Pfam" id="PF13166"/>
    </source>
</evidence>
<keyword evidence="3" id="KW-1185">Reference proteome</keyword>
<dbReference type="RefSeq" id="WP_063673520.1">
    <property type="nucleotide sequence ID" value="NZ_CP014841.1"/>
</dbReference>
<dbReference type="Proteomes" id="UP000077255">
    <property type="component" value="Chromosome"/>
</dbReference>
<dbReference type="AlphaFoldDB" id="A0A161J318"/>
<feature type="domain" description="Protein CR006 P-loop" evidence="1">
    <location>
        <begin position="1"/>
        <end position="71"/>
    </location>
</feature>
<organism evidence="2 3">
    <name type="scientific">Dyella thiooxydans</name>
    <dbReference type="NCBI Taxonomy" id="445710"/>
    <lineage>
        <taxon>Bacteria</taxon>
        <taxon>Pseudomonadati</taxon>
        <taxon>Pseudomonadota</taxon>
        <taxon>Gammaproteobacteria</taxon>
        <taxon>Lysobacterales</taxon>
        <taxon>Rhodanobacteraceae</taxon>
        <taxon>Dyella</taxon>
    </lineage>
</organism>
<evidence type="ECO:0000313" key="2">
    <source>
        <dbReference type="EMBL" id="AND70495.1"/>
    </source>
</evidence>
<reference evidence="2 3" key="1">
    <citation type="submission" date="2016-02" db="EMBL/GenBank/DDBJ databases">
        <title>Complete genome sequencing and analysis of ATSB10, Dyella thiooxydans isolated from rhizosphere soil of sunflower (Helianthus annuus L.).</title>
        <authorList>
            <person name="Lee Y."/>
            <person name="Hwangbo K."/>
            <person name="Chung H."/>
            <person name="Yoo J."/>
            <person name="Kim K.Y."/>
            <person name="Sa T.M."/>
            <person name="Um Y."/>
            <person name="Madhaiyan M."/>
        </authorList>
    </citation>
    <scope>NUCLEOTIDE SEQUENCE [LARGE SCALE GENOMIC DNA]</scope>
    <source>
        <strain evidence="2 3">ATSB10</strain>
    </source>
</reference>
<dbReference type="KEGG" id="dtx:ATSB10_30410"/>
<dbReference type="Pfam" id="PF13166">
    <property type="entry name" value="AAA_13"/>
    <property type="match status" value="1"/>
</dbReference>
<sequence>MRRIFDSYFKLLGGLDVDKACDGLVGDEKIAARALLSWANDGSHAVHDDLYMVPNGDADVLYLKVFRRIFDNLQQGDHYRMMMDTDFKPE</sequence>
<dbReference type="InterPro" id="IPR026866">
    <property type="entry name" value="CR006_AAA"/>
</dbReference>
<evidence type="ECO:0000313" key="3">
    <source>
        <dbReference type="Proteomes" id="UP000077255"/>
    </source>
</evidence>
<gene>
    <name evidence="2" type="ORF">ATSB10_30410</name>
</gene>
<accession>A0A161J318</accession>
<dbReference type="OrthoDB" id="9795565at2"/>
<name>A0A161J318_9GAMM</name>
<proteinExistence type="predicted"/>